<dbReference type="OMA" id="KLLHYET"/>
<keyword evidence="9" id="KW-0406">Ion transport</keyword>
<evidence type="ECO:0000256" key="7">
    <source>
        <dbReference type="ARBA" id="ARBA00022958"/>
    </source>
</evidence>
<dbReference type="GO" id="GO:0051260">
    <property type="term" value="P:protein homooligomerization"/>
    <property type="evidence" value="ECO:0007669"/>
    <property type="project" value="InterPro"/>
</dbReference>
<dbReference type="SMART" id="SM00225">
    <property type="entry name" value="BTB"/>
    <property type="match status" value="1"/>
</dbReference>
<accession>B3RLA1</accession>
<dbReference type="OrthoDB" id="415460at2759"/>
<dbReference type="STRING" id="10228.B3RLA1"/>
<dbReference type="InParanoid" id="B3RLA1"/>
<keyword evidence="8 12" id="KW-1133">Transmembrane helix</keyword>
<name>B3RLA1_TRIAD</name>
<comment type="subcellular location">
    <subcellularLocation>
        <location evidence="1">Membrane</location>
        <topology evidence="1">Multi-pass membrane protein</topology>
    </subcellularLocation>
</comment>
<keyword evidence="5" id="KW-0631">Potassium channel</keyword>
<dbReference type="EMBL" id="DS985241">
    <property type="protein sequence ID" value="EDV28730.1"/>
    <property type="molecule type" value="Genomic_DNA"/>
</dbReference>
<dbReference type="InterPro" id="IPR027359">
    <property type="entry name" value="Volt_channel_dom_sf"/>
</dbReference>
<dbReference type="AlphaFoldDB" id="B3RLA1"/>
<dbReference type="InterPro" id="IPR003968">
    <property type="entry name" value="K_chnl_volt-dep_Kv"/>
</dbReference>
<dbReference type="PANTHER" id="PTHR11537">
    <property type="entry name" value="VOLTAGE-GATED POTASSIUM CHANNEL"/>
    <property type="match status" value="1"/>
</dbReference>
<evidence type="ECO:0000256" key="5">
    <source>
        <dbReference type="ARBA" id="ARBA00022826"/>
    </source>
</evidence>
<dbReference type="Pfam" id="PF02214">
    <property type="entry name" value="BTB_2"/>
    <property type="match status" value="1"/>
</dbReference>
<dbReference type="InterPro" id="IPR028325">
    <property type="entry name" value="VG_K_chnl"/>
</dbReference>
<dbReference type="Gene3D" id="1.10.287.70">
    <property type="match status" value="1"/>
</dbReference>
<feature type="transmembrane region" description="Helical" evidence="12">
    <location>
        <begin position="359"/>
        <end position="377"/>
    </location>
</feature>
<keyword evidence="2" id="KW-0813">Transport</keyword>
<feature type="transmembrane region" description="Helical" evidence="12">
    <location>
        <begin position="384"/>
        <end position="405"/>
    </location>
</feature>
<feature type="domain" description="BTB" evidence="13">
    <location>
        <begin position="7"/>
        <end position="110"/>
    </location>
</feature>
<evidence type="ECO:0000313" key="15">
    <source>
        <dbReference type="Proteomes" id="UP000009022"/>
    </source>
</evidence>
<evidence type="ECO:0000256" key="6">
    <source>
        <dbReference type="ARBA" id="ARBA00022882"/>
    </source>
</evidence>
<dbReference type="FunFam" id="3.30.710.10:FF:000002">
    <property type="entry name" value="Potassium voltage-gated channel subfamily C member 2"/>
    <property type="match status" value="1"/>
</dbReference>
<keyword evidence="15" id="KW-1185">Reference proteome</keyword>
<keyword evidence="7" id="KW-0630">Potassium</keyword>
<dbReference type="Proteomes" id="UP000009022">
    <property type="component" value="Unassembled WGS sequence"/>
</dbReference>
<dbReference type="KEGG" id="tad:TRIADDRAFT_1922"/>
<dbReference type="GO" id="GO:0005251">
    <property type="term" value="F:delayed rectifier potassium channel activity"/>
    <property type="evidence" value="ECO:0000318"/>
    <property type="project" value="GO_Central"/>
</dbReference>
<proteinExistence type="predicted"/>
<dbReference type="Gene3D" id="1.20.120.350">
    <property type="entry name" value="Voltage-gated potassium channels. Chain C"/>
    <property type="match status" value="1"/>
</dbReference>
<dbReference type="CDD" id="cd18379">
    <property type="entry name" value="BTB_POZ_Kv3_KCNC"/>
    <property type="match status" value="1"/>
</dbReference>
<feature type="transmembrane region" description="Helical" evidence="12">
    <location>
        <begin position="252"/>
        <end position="275"/>
    </location>
</feature>
<dbReference type="eggNOG" id="KOG3713">
    <property type="taxonomic scope" value="Eukaryota"/>
</dbReference>
<evidence type="ECO:0000256" key="1">
    <source>
        <dbReference type="ARBA" id="ARBA00004141"/>
    </source>
</evidence>
<dbReference type="CTD" id="6749147"/>
<keyword evidence="6" id="KW-0851">Voltage-gated channel</keyword>
<sequence length="426" mass="49845">VSASAKERITINCGGTRHETYWATLKKLPDTRLSWLCDTNSKNTTDYDPEKNEYFFDRHPHVFAAILNYYRTGKLHKPSNVCGPLFEEELNYWGIDENQIEACCWLSYREHRDAKDTLRNIEFYETDDLEERDVEETFFDRIQNRRQTRWQKLKPKLWKLVDDPYSSRSAKILAIFSLFLILVSILVFCLETMQPDTNITYEENISILTTNASRIQKQLFPSLSILVVDYICNAFFTLEFIVHFAVCPDPRYFFRSFMNLIDLLALIPFYINLALSRVIQVLTFSEVIRFFRLVRLFRIIKLSKHLTGLKILYHTLRSSWKELLLLVIFVTIQVLFFSTIIYYTEKGSYHNKFYSIPEGFWWAIATMTTVGYGDIAPKTTMGKIVGSVCAIFGVLTIALPVPVIVNNFSLYYNHAQAQAKLPKKMK</sequence>
<dbReference type="InterPro" id="IPR011333">
    <property type="entry name" value="SKP1/BTB/POZ_sf"/>
</dbReference>
<keyword evidence="4 12" id="KW-0812">Transmembrane</keyword>
<dbReference type="SUPFAM" id="SSF81324">
    <property type="entry name" value="Voltage-gated potassium channels"/>
    <property type="match status" value="1"/>
</dbReference>
<evidence type="ECO:0000256" key="3">
    <source>
        <dbReference type="ARBA" id="ARBA00022538"/>
    </source>
</evidence>
<dbReference type="PRINTS" id="PR01491">
    <property type="entry name" value="KVCHANNEL"/>
</dbReference>
<dbReference type="GO" id="GO:0008076">
    <property type="term" value="C:voltage-gated potassium channel complex"/>
    <property type="evidence" value="ECO:0000318"/>
    <property type="project" value="GO_Central"/>
</dbReference>
<keyword evidence="10 12" id="KW-0472">Membrane</keyword>
<evidence type="ECO:0000256" key="4">
    <source>
        <dbReference type="ARBA" id="ARBA00022692"/>
    </source>
</evidence>
<evidence type="ECO:0000256" key="10">
    <source>
        <dbReference type="ARBA" id="ARBA00023136"/>
    </source>
</evidence>
<keyword evidence="11" id="KW-0407">Ion channel</keyword>
<dbReference type="PRINTS" id="PR00169">
    <property type="entry name" value="KCHANNEL"/>
</dbReference>
<dbReference type="GeneID" id="6749147"/>
<dbReference type="PRINTS" id="PR01498">
    <property type="entry name" value="SHAWCHANNEL"/>
</dbReference>
<feature type="non-terminal residue" evidence="14">
    <location>
        <position position="1"/>
    </location>
</feature>
<gene>
    <name evidence="14" type="ORF">TRIADDRAFT_1922</name>
</gene>
<dbReference type="GO" id="GO:0071805">
    <property type="term" value="P:potassium ion transmembrane transport"/>
    <property type="evidence" value="ECO:0000318"/>
    <property type="project" value="GO_Central"/>
</dbReference>
<dbReference type="Pfam" id="PF00520">
    <property type="entry name" value="Ion_trans"/>
    <property type="match status" value="1"/>
</dbReference>
<dbReference type="GO" id="GO:0016020">
    <property type="term" value="C:membrane"/>
    <property type="evidence" value="ECO:0000318"/>
    <property type="project" value="GO_Central"/>
</dbReference>
<dbReference type="SUPFAM" id="SSF54695">
    <property type="entry name" value="POZ domain"/>
    <property type="match status" value="1"/>
</dbReference>
<evidence type="ECO:0000256" key="8">
    <source>
        <dbReference type="ARBA" id="ARBA00022989"/>
    </source>
</evidence>
<dbReference type="HOGENOM" id="CLU_011722_4_3_1"/>
<dbReference type="InterPro" id="IPR003974">
    <property type="entry name" value="K_chnl_volt-dep_Kv3"/>
</dbReference>
<dbReference type="InterPro" id="IPR000210">
    <property type="entry name" value="BTB/POZ_dom"/>
</dbReference>
<feature type="transmembrane region" description="Helical" evidence="12">
    <location>
        <begin position="172"/>
        <end position="190"/>
    </location>
</feature>
<evidence type="ECO:0000256" key="9">
    <source>
        <dbReference type="ARBA" id="ARBA00023065"/>
    </source>
</evidence>
<dbReference type="FunFam" id="1.10.287.70:FF:000011">
    <property type="entry name" value="Potassium channel, voltage-gated Shaw-related subfamily C, member 4"/>
    <property type="match status" value="1"/>
</dbReference>
<dbReference type="PhylomeDB" id="B3RLA1"/>
<dbReference type="GO" id="GO:0001508">
    <property type="term" value="P:action potential"/>
    <property type="evidence" value="ECO:0000318"/>
    <property type="project" value="GO_Central"/>
</dbReference>
<dbReference type="InterPro" id="IPR005821">
    <property type="entry name" value="Ion_trans_dom"/>
</dbReference>
<evidence type="ECO:0000256" key="12">
    <source>
        <dbReference type="SAM" id="Phobius"/>
    </source>
</evidence>
<evidence type="ECO:0000256" key="2">
    <source>
        <dbReference type="ARBA" id="ARBA00022448"/>
    </source>
</evidence>
<feature type="transmembrane region" description="Helical" evidence="12">
    <location>
        <begin position="223"/>
        <end position="246"/>
    </location>
</feature>
<keyword evidence="3" id="KW-0633">Potassium transport</keyword>
<dbReference type="PANTHER" id="PTHR11537:SF252">
    <property type="entry name" value="POTASSIUM VOLTAGE-GATED CHANNEL PROTEIN SHAW"/>
    <property type="match status" value="1"/>
</dbReference>
<organism evidence="14 15">
    <name type="scientific">Trichoplax adhaerens</name>
    <name type="common">Trichoplax reptans</name>
    <dbReference type="NCBI Taxonomy" id="10228"/>
    <lineage>
        <taxon>Eukaryota</taxon>
        <taxon>Metazoa</taxon>
        <taxon>Placozoa</taxon>
        <taxon>Uniplacotomia</taxon>
        <taxon>Trichoplacea</taxon>
        <taxon>Trichoplacidae</taxon>
        <taxon>Trichoplax</taxon>
    </lineage>
</organism>
<dbReference type="Gene3D" id="3.30.710.10">
    <property type="entry name" value="Potassium Channel Kv1.1, Chain A"/>
    <property type="match status" value="1"/>
</dbReference>
<feature type="transmembrane region" description="Helical" evidence="12">
    <location>
        <begin position="323"/>
        <end position="344"/>
    </location>
</feature>
<evidence type="ECO:0000313" key="14">
    <source>
        <dbReference type="EMBL" id="EDV28730.1"/>
    </source>
</evidence>
<dbReference type="FunFam" id="1.20.120.350:FF:000117">
    <property type="entry name" value="Predicted protein"/>
    <property type="match status" value="1"/>
</dbReference>
<evidence type="ECO:0000259" key="13">
    <source>
        <dbReference type="SMART" id="SM00225"/>
    </source>
</evidence>
<dbReference type="RefSeq" id="XP_002107932.1">
    <property type="nucleotide sequence ID" value="XM_002107896.1"/>
</dbReference>
<protein>
    <recommendedName>
        <fullName evidence="13">BTB domain-containing protein</fullName>
    </recommendedName>
</protein>
<reference evidence="14 15" key="1">
    <citation type="journal article" date="2008" name="Nature">
        <title>The Trichoplax genome and the nature of placozoans.</title>
        <authorList>
            <person name="Srivastava M."/>
            <person name="Begovic E."/>
            <person name="Chapman J."/>
            <person name="Putnam N.H."/>
            <person name="Hellsten U."/>
            <person name="Kawashima T."/>
            <person name="Kuo A."/>
            <person name="Mitros T."/>
            <person name="Salamov A."/>
            <person name="Carpenter M.L."/>
            <person name="Signorovitch A.Y."/>
            <person name="Moreno M.A."/>
            <person name="Kamm K."/>
            <person name="Grimwood J."/>
            <person name="Schmutz J."/>
            <person name="Shapiro H."/>
            <person name="Grigoriev I.V."/>
            <person name="Buss L.W."/>
            <person name="Schierwater B."/>
            <person name="Dellaporta S.L."/>
            <person name="Rokhsar D.S."/>
        </authorList>
    </citation>
    <scope>NUCLEOTIDE SEQUENCE [LARGE SCALE GENOMIC DNA]</scope>
    <source>
        <strain evidence="14 15">Grell-BS-1999</strain>
    </source>
</reference>
<evidence type="ECO:0000256" key="11">
    <source>
        <dbReference type="ARBA" id="ARBA00023303"/>
    </source>
</evidence>
<feature type="non-terminal residue" evidence="14">
    <location>
        <position position="426"/>
    </location>
</feature>
<dbReference type="InterPro" id="IPR003131">
    <property type="entry name" value="T1-type_BTB"/>
</dbReference>
<dbReference type="FunCoup" id="B3RLA1">
    <property type="interactions" value="1058"/>
</dbReference>